<feature type="domain" description="FAD-binding" evidence="3">
    <location>
        <begin position="6"/>
        <end position="345"/>
    </location>
</feature>
<dbReference type="Gene3D" id="3.50.50.60">
    <property type="entry name" value="FAD/NAD(P)-binding domain"/>
    <property type="match status" value="1"/>
</dbReference>
<dbReference type="Pfam" id="PF01494">
    <property type="entry name" value="FAD_binding_3"/>
    <property type="match status" value="1"/>
</dbReference>
<evidence type="ECO:0000259" key="3">
    <source>
        <dbReference type="Pfam" id="PF01494"/>
    </source>
</evidence>
<dbReference type="GO" id="GO:0004497">
    <property type="term" value="F:monooxygenase activity"/>
    <property type="evidence" value="ECO:0007669"/>
    <property type="project" value="UniProtKB-KW"/>
</dbReference>
<gene>
    <name evidence="4" type="ORF">WM40_20885</name>
</gene>
<evidence type="ECO:0000313" key="4">
    <source>
        <dbReference type="EMBL" id="KKB61854.1"/>
    </source>
</evidence>
<organism evidence="4 5">
    <name type="scientific">Robbsia andropogonis</name>
    <dbReference type="NCBI Taxonomy" id="28092"/>
    <lineage>
        <taxon>Bacteria</taxon>
        <taxon>Pseudomonadati</taxon>
        <taxon>Pseudomonadota</taxon>
        <taxon>Betaproteobacteria</taxon>
        <taxon>Burkholderiales</taxon>
        <taxon>Burkholderiaceae</taxon>
        <taxon>Robbsia</taxon>
    </lineage>
</organism>
<keyword evidence="1" id="KW-0560">Oxidoreductase</keyword>
<dbReference type="STRING" id="28092.WM40_20885"/>
<dbReference type="RefSeq" id="WP_046153854.1">
    <property type="nucleotide sequence ID" value="NZ_CADFGU010000004.1"/>
</dbReference>
<dbReference type="InterPro" id="IPR002938">
    <property type="entry name" value="FAD-bd"/>
</dbReference>
<dbReference type="EMBL" id="LAQU01000030">
    <property type="protein sequence ID" value="KKB61854.1"/>
    <property type="molecule type" value="Genomic_DNA"/>
</dbReference>
<evidence type="ECO:0000256" key="2">
    <source>
        <dbReference type="ARBA" id="ARBA00023033"/>
    </source>
</evidence>
<comment type="caution">
    <text evidence="4">The sequence shown here is derived from an EMBL/GenBank/DDBJ whole genome shotgun (WGS) entry which is preliminary data.</text>
</comment>
<dbReference type="PANTHER" id="PTHR13789:SF309">
    <property type="entry name" value="PUTATIVE (AFU_ORTHOLOGUE AFUA_6G14510)-RELATED"/>
    <property type="match status" value="1"/>
</dbReference>
<dbReference type="PANTHER" id="PTHR13789">
    <property type="entry name" value="MONOOXYGENASE"/>
    <property type="match status" value="1"/>
</dbReference>
<keyword evidence="5" id="KW-1185">Reference proteome</keyword>
<keyword evidence="2 4" id="KW-0503">Monooxygenase</keyword>
<dbReference type="InterPro" id="IPR050493">
    <property type="entry name" value="FAD-dep_Monooxygenase_BioMet"/>
</dbReference>
<dbReference type="GO" id="GO:0071949">
    <property type="term" value="F:FAD binding"/>
    <property type="evidence" value="ECO:0007669"/>
    <property type="project" value="InterPro"/>
</dbReference>
<dbReference type="Proteomes" id="UP000033618">
    <property type="component" value="Unassembled WGS sequence"/>
</dbReference>
<evidence type="ECO:0000256" key="1">
    <source>
        <dbReference type="ARBA" id="ARBA00023002"/>
    </source>
</evidence>
<dbReference type="AlphaFoldDB" id="A0A0F5JW24"/>
<dbReference type="InterPro" id="IPR036188">
    <property type="entry name" value="FAD/NAD-bd_sf"/>
</dbReference>
<proteinExistence type="predicted"/>
<name>A0A0F5JW24_9BURK</name>
<reference evidence="4 5" key="1">
    <citation type="submission" date="2015-03" db="EMBL/GenBank/DDBJ databases">
        <title>Draft Genome Sequence of Burkholderia andropogonis type strain ICMP2807, isolated from Sorghum bicolor.</title>
        <authorList>
            <person name="Lopes-Santos L."/>
            <person name="Castro D.B."/>
            <person name="Ottoboni L.M."/>
            <person name="Park D."/>
            <person name="Weirc B.S."/>
            <person name="Destefano S.A."/>
        </authorList>
    </citation>
    <scope>NUCLEOTIDE SEQUENCE [LARGE SCALE GENOMIC DNA]</scope>
    <source>
        <strain evidence="4 5">ICMP2807</strain>
    </source>
</reference>
<evidence type="ECO:0000313" key="5">
    <source>
        <dbReference type="Proteomes" id="UP000033618"/>
    </source>
</evidence>
<dbReference type="OrthoDB" id="9147239at2"/>
<accession>A0A0F5JW24</accession>
<dbReference type="PRINTS" id="PR00420">
    <property type="entry name" value="RNGMNOXGNASE"/>
</dbReference>
<protein>
    <submittedName>
        <fullName evidence="4">Monooxygenase</fullName>
    </submittedName>
</protein>
<dbReference type="SUPFAM" id="SSF51905">
    <property type="entry name" value="FAD/NAD(P)-binding domain"/>
    <property type="match status" value="1"/>
</dbReference>
<dbReference type="PATRIC" id="fig|28092.6.peg.4918"/>
<dbReference type="NCBIfam" id="NF005313">
    <property type="entry name" value="PRK06847.1"/>
    <property type="match status" value="1"/>
</dbReference>
<sequence length="378" mass="40554">MTPINKVLVIGGGIGGMCVAIMLRKQGIQVDLIEINPRWAADGAGITISGPSLRSLREIGVVDEVLRRGGSWRTVDICDANGKVNATVPVASAIGAEDLPGGAGIMRTVLADILGTATQNAGANVRLGLSFDRIEQDSSGVEVRFTDGSHRTYDLVIGADGLHSAVRKIVMPDFAGPSFTGQGSWRAVVPRLHQNSTIYMGETTKAGMNPISATECYLFVLDKRPGSEFVAPEEWPRMLADLLEQFGGAIGTFRAGLLDGSLNNPRVLYRPLAGHLIEAPWYKGRIVLLGDAIHATTPHLASGAGIAVEGAIVLAQELERHDAIEDALINYAERHYERARLVVRASNRMGVLEQQGGSREEHTSVMVEAQEALRQPLR</sequence>